<dbReference type="GO" id="GO:0004888">
    <property type="term" value="F:transmembrane signaling receptor activity"/>
    <property type="evidence" value="ECO:0007669"/>
    <property type="project" value="InterPro"/>
</dbReference>
<dbReference type="Gene3D" id="3.30.450.20">
    <property type="entry name" value="PAS domain"/>
    <property type="match status" value="2"/>
</dbReference>
<dbReference type="GO" id="GO:0007165">
    <property type="term" value="P:signal transduction"/>
    <property type="evidence" value="ECO:0007669"/>
    <property type="project" value="UniProtKB-KW"/>
</dbReference>
<dbReference type="OrthoDB" id="9814362at2"/>
<keyword evidence="7 12" id="KW-0472">Membrane</keyword>
<keyword evidence="8 10" id="KW-0807">Transducer</keyword>
<dbReference type="RefSeq" id="WP_101287079.1">
    <property type="nucleotide sequence ID" value="NZ_FOUQ01000007.1"/>
</dbReference>
<evidence type="ECO:0000256" key="8">
    <source>
        <dbReference type="ARBA" id="ARBA00023224"/>
    </source>
</evidence>
<keyword evidence="2" id="KW-1003">Cell membrane</keyword>
<dbReference type="PANTHER" id="PTHR32089:SF112">
    <property type="entry name" value="LYSOZYME-LIKE PROTEIN-RELATED"/>
    <property type="match status" value="1"/>
</dbReference>
<evidence type="ECO:0000256" key="10">
    <source>
        <dbReference type="PROSITE-ProRule" id="PRU00284"/>
    </source>
</evidence>
<evidence type="ECO:0000259" key="15">
    <source>
        <dbReference type="PROSITE" id="PS50885"/>
    </source>
</evidence>
<evidence type="ECO:0000313" key="17">
    <source>
        <dbReference type="Proteomes" id="UP000233491"/>
    </source>
</evidence>
<feature type="region of interest" description="Disordered" evidence="11">
    <location>
        <begin position="483"/>
        <end position="508"/>
    </location>
</feature>
<comment type="subcellular location">
    <subcellularLocation>
        <location evidence="1">Cell inner membrane</location>
        <topology evidence="1">Multi-pass membrane protein</topology>
    </subcellularLocation>
</comment>
<dbReference type="Pfam" id="PF00015">
    <property type="entry name" value="MCPsignal"/>
    <property type="match status" value="1"/>
</dbReference>
<dbReference type="InterPro" id="IPR004090">
    <property type="entry name" value="Chemotax_Me-accpt_rcpt"/>
</dbReference>
<dbReference type="InterPro" id="IPR033479">
    <property type="entry name" value="dCache_1"/>
</dbReference>
<dbReference type="PROSITE" id="PS50192">
    <property type="entry name" value="T_SNARE"/>
    <property type="match status" value="1"/>
</dbReference>
<sequence length="730" mass="75530">MNIQSIKVKIVALSVVCLVTTVAAVVGYGVFASQTVNEQTSASVAQLLDAKSREALLGIATTQAGDIRAEVDSAFAAARNMARSLETMVDDGPTATPPDLRRAQLNGTLLNVLKDNPRFNGTYSAWIPDGLDGNDTAFKGKANIGSDATGRALPYWTRDSAGKIALQPLVEYDSRESHGNGLMKGGWFIGPQETGKESILAPLPYIVQGKAVHLATMSVPISVKGKFLGVAGADFDLSAIQKLAEAVDGQIYGGEGSVTIVTDKGLIVASSLDPTAIGGPLSKIDTSWQQDMETITAGKQTVTHDESNDRLRVFAPVPLGRTGTNWSVIIGVPRAVVMADVTKLATETAAAQSDSTSNQILVSMVVSFAGIIVMWLVSLSVSKPIQRLTAAMEGLAARKTGIVVPGTNRKDEIGAMARTVGIIQDNAVVDARAASEQAAANDARIAAERKVAMARMADEFEQSVGAIVGSVSSASSQLQSAAETLTNTAEDTSVRSSEVAHASEEASANVNTVASASEEMAVSVQEISRQVAESARMAASAVQEAIGTARTVKDLSDAAQRIGEIIDLIGNVAGQTNLLALNATIEAARAGEAGKGFAVVASEVKNLADQTAKATAQISAQISGIQSSTETAVTAIDSISKTIEKMDQIAALIASAVEEQAATTQDIAQNVQSASTGTAGVSRNIALVTQAASATSAAAEQVLSSSAELSQQSDMLKDQVRTFLATVRAA</sequence>
<evidence type="ECO:0000313" key="16">
    <source>
        <dbReference type="EMBL" id="PKR91314.1"/>
    </source>
</evidence>
<keyword evidence="3" id="KW-0145">Chemotaxis</keyword>
<name>A0A2N3M3F7_9HYPH</name>
<dbReference type="AlphaFoldDB" id="A0A2N3M3F7"/>
<evidence type="ECO:0000256" key="4">
    <source>
        <dbReference type="ARBA" id="ARBA00022519"/>
    </source>
</evidence>
<keyword evidence="17" id="KW-1185">Reference proteome</keyword>
<dbReference type="InterPro" id="IPR003660">
    <property type="entry name" value="HAMP_dom"/>
</dbReference>
<evidence type="ECO:0000256" key="6">
    <source>
        <dbReference type="ARBA" id="ARBA00022989"/>
    </source>
</evidence>
<accession>A0A2N3M3F7</accession>
<dbReference type="Gene3D" id="6.10.340.10">
    <property type="match status" value="1"/>
</dbReference>
<dbReference type="PROSITE" id="PS50111">
    <property type="entry name" value="CHEMOTAXIS_TRANSDUC_2"/>
    <property type="match status" value="1"/>
</dbReference>
<evidence type="ECO:0000256" key="9">
    <source>
        <dbReference type="ARBA" id="ARBA00029447"/>
    </source>
</evidence>
<dbReference type="InterPro" id="IPR000727">
    <property type="entry name" value="T_SNARE_dom"/>
</dbReference>
<organism evidence="16 17">
    <name type="scientific">Pleomorphomonas diazotrophica</name>
    <dbReference type="NCBI Taxonomy" id="1166257"/>
    <lineage>
        <taxon>Bacteria</taxon>
        <taxon>Pseudomonadati</taxon>
        <taxon>Pseudomonadota</taxon>
        <taxon>Alphaproteobacteria</taxon>
        <taxon>Hyphomicrobiales</taxon>
        <taxon>Pleomorphomonadaceae</taxon>
        <taxon>Pleomorphomonas</taxon>
    </lineage>
</organism>
<dbReference type="GO" id="GO:0006935">
    <property type="term" value="P:chemotaxis"/>
    <property type="evidence" value="ECO:0007669"/>
    <property type="project" value="UniProtKB-KW"/>
</dbReference>
<dbReference type="InterPro" id="IPR004089">
    <property type="entry name" value="MCPsignal_dom"/>
</dbReference>
<feature type="domain" description="HAMP" evidence="15">
    <location>
        <begin position="379"/>
        <end position="432"/>
    </location>
</feature>
<comment type="caution">
    <text evidence="16">The sequence shown here is derived from an EMBL/GenBank/DDBJ whole genome shotgun (WGS) entry which is preliminary data.</text>
</comment>
<dbReference type="PROSITE" id="PS50885">
    <property type="entry name" value="HAMP"/>
    <property type="match status" value="1"/>
</dbReference>
<keyword evidence="5 12" id="KW-0812">Transmembrane</keyword>
<evidence type="ECO:0000259" key="14">
    <source>
        <dbReference type="PROSITE" id="PS50192"/>
    </source>
</evidence>
<dbReference type="CDD" id="cd06225">
    <property type="entry name" value="HAMP"/>
    <property type="match status" value="1"/>
</dbReference>
<gene>
    <name evidence="16" type="ORF">CXZ10_00245</name>
</gene>
<dbReference type="Pfam" id="PF02743">
    <property type="entry name" value="dCache_1"/>
    <property type="match status" value="1"/>
</dbReference>
<protein>
    <submittedName>
        <fullName evidence="16">Methyl-accepting chemotaxis protein</fullName>
    </submittedName>
</protein>
<dbReference type="SMART" id="SM00283">
    <property type="entry name" value="MA"/>
    <property type="match status" value="1"/>
</dbReference>
<proteinExistence type="inferred from homology"/>
<evidence type="ECO:0000256" key="2">
    <source>
        <dbReference type="ARBA" id="ARBA00022475"/>
    </source>
</evidence>
<evidence type="ECO:0000259" key="13">
    <source>
        <dbReference type="PROSITE" id="PS50111"/>
    </source>
</evidence>
<feature type="transmembrane region" description="Helical" evidence="12">
    <location>
        <begin position="360"/>
        <end position="382"/>
    </location>
</feature>
<feature type="compositionally biased region" description="Low complexity" evidence="11">
    <location>
        <begin position="494"/>
        <end position="508"/>
    </location>
</feature>
<dbReference type="CDD" id="cd12913">
    <property type="entry name" value="PDC1_MCP_like"/>
    <property type="match status" value="1"/>
</dbReference>
<evidence type="ECO:0000256" key="1">
    <source>
        <dbReference type="ARBA" id="ARBA00004429"/>
    </source>
</evidence>
<keyword evidence="4" id="KW-0997">Cell inner membrane</keyword>
<feature type="domain" description="T-SNARE coiled-coil homology" evidence="14">
    <location>
        <begin position="626"/>
        <end position="688"/>
    </location>
</feature>
<evidence type="ECO:0000256" key="7">
    <source>
        <dbReference type="ARBA" id="ARBA00023136"/>
    </source>
</evidence>
<evidence type="ECO:0000256" key="5">
    <source>
        <dbReference type="ARBA" id="ARBA00022692"/>
    </source>
</evidence>
<evidence type="ECO:0000256" key="12">
    <source>
        <dbReference type="SAM" id="Phobius"/>
    </source>
</evidence>
<dbReference type="SUPFAM" id="SSF58104">
    <property type="entry name" value="Methyl-accepting chemotaxis protein (MCP) signaling domain"/>
    <property type="match status" value="1"/>
</dbReference>
<feature type="domain" description="Methyl-accepting transducer" evidence="13">
    <location>
        <begin position="474"/>
        <end position="710"/>
    </location>
</feature>
<keyword evidence="6 12" id="KW-1133">Transmembrane helix</keyword>
<dbReference type="PANTHER" id="PTHR32089">
    <property type="entry name" value="METHYL-ACCEPTING CHEMOTAXIS PROTEIN MCPB"/>
    <property type="match status" value="1"/>
</dbReference>
<dbReference type="GO" id="GO:0005886">
    <property type="term" value="C:plasma membrane"/>
    <property type="evidence" value="ECO:0007669"/>
    <property type="project" value="UniProtKB-SubCell"/>
</dbReference>
<dbReference type="EMBL" id="PJNW01000001">
    <property type="protein sequence ID" value="PKR91314.1"/>
    <property type="molecule type" value="Genomic_DNA"/>
</dbReference>
<evidence type="ECO:0000256" key="11">
    <source>
        <dbReference type="SAM" id="MobiDB-lite"/>
    </source>
</evidence>
<evidence type="ECO:0000256" key="3">
    <source>
        <dbReference type="ARBA" id="ARBA00022500"/>
    </source>
</evidence>
<dbReference type="PRINTS" id="PR00260">
    <property type="entry name" value="CHEMTRNSDUCR"/>
</dbReference>
<dbReference type="Proteomes" id="UP000233491">
    <property type="component" value="Unassembled WGS sequence"/>
</dbReference>
<comment type="similarity">
    <text evidence="9">Belongs to the methyl-accepting chemotaxis (MCP) protein family.</text>
</comment>
<reference evidence="16 17" key="1">
    <citation type="submission" date="2017-12" db="EMBL/GenBank/DDBJ databases">
        <title>Anaerobic carbon monoxide metabolism by Pleomorphomonas carboxyditropha sp. nov., a new mesophilic hydrogenogenic carboxidotroph.</title>
        <authorList>
            <person name="Esquivel-Elizondo S."/>
            <person name="Krajmalnik-Brown R."/>
        </authorList>
    </citation>
    <scope>NUCLEOTIDE SEQUENCE [LARGE SCALE GENOMIC DNA]</scope>
    <source>
        <strain evidence="16 17">R5-392</strain>
    </source>
</reference>
<dbReference type="Gene3D" id="1.10.287.950">
    <property type="entry name" value="Methyl-accepting chemotaxis protein"/>
    <property type="match status" value="1"/>
</dbReference>